<feature type="region of interest" description="Disordered" evidence="1">
    <location>
        <begin position="630"/>
        <end position="720"/>
    </location>
</feature>
<dbReference type="PROSITE" id="PS50011">
    <property type="entry name" value="PROTEIN_KINASE_DOM"/>
    <property type="match status" value="1"/>
</dbReference>
<feature type="transmembrane region" description="Helical" evidence="2">
    <location>
        <begin position="574"/>
        <end position="598"/>
    </location>
</feature>
<sequence length="744" mass="79836">MASASQNATNVAILENAEPVTPSSRPWENFKRTTEFWRRAGNVYTAYKVTQLRAYAAHFRMSEAEIETQIWLPQHQWAGDELYSMCISLRGFYLKVGQFIGTRADFIPMPICKRLTLLQDQVPPMSERQTRDVLEAELGLRLINIFDWIDLKKPLGSASISQVHKAKLLNQGRWAGAPKDGIVAVKVQYPGALEIMIQDLSNIRLAAGFLQNELKFDLVSPVDELAKQIRMEFDFKHEALVMNEVGKSLQAGMRDVEVPRSIPKLTTRRVLTMSFVEGDPITRLKEKGEALPAAVRQMAAKRLLERVAQAYGRMLLLDGLFQADCHPGNILVKPNGSIGLIDFGQSKQLTEEQRLAFARLVLALSAAGSADLLRVVEALDVAQQQMVSSSMDAIGIRLGKGSLGLRVRMAYGMFDTRGRVDPFAKDSPMKQMSVERFPSDFFFVLRVLQILRGMATEMGILDFSTAVAWKPLALEALEGPPPLARLAARSWLWAGGLVPGGYSAAGGPPGLRLGARFGLPKPLLRAAWAGAYVAAAAALAVLWRAPVFSKVTLVSMWGAHFLAHLAWGKIVVSLGASVASISAGVAIAASSAFAVFWAFKVRPLAGLLLVPYLMGNLVAALLLTTSGLAQETTPPTPEELKRPAVPPVRSATAISSTSVSSSNGSGPGGSRQAAATEGGNGAEPMGAAILGTDDASVSGNGAEFRRQNGSGGNGLSNGPVRLPVGRDVSAGAGLHLLVHVASCS</sequence>
<evidence type="ECO:0000256" key="2">
    <source>
        <dbReference type="SAM" id="Phobius"/>
    </source>
</evidence>
<protein>
    <recommendedName>
        <fullName evidence="3">Protein kinase domain-containing protein</fullName>
    </recommendedName>
</protein>
<dbReference type="EMBL" id="JALJOT010000007">
    <property type="protein sequence ID" value="KAK9909101.1"/>
    <property type="molecule type" value="Genomic_DNA"/>
</dbReference>
<keyword evidence="2" id="KW-1133">Transmembrane helix</keyword>
<keyword evidence="2" id="KW-0812">Transmembrane</keyword>
<evidence type="ECO:0000256" key="1">
    <source>
        <dbReference type="SAM" id="MobiDB-lite"/>
    </source>
</evidence>
<dbReference type="SUPFAM" id="SSF56112">
    <property type="entry name" value="Protein kinase-like (PK-like)"/>
    <property type="match status" value="1"/>
</dbReference>
<organism evidence="4 5">
    <name type="scientific">Coccomyxa subellipsoidea</name>
    <dbReference type="NCBI Taxonomy" id="248742"/>
    <lineage>
        <taxon>Eukaryota</taxon>
        <taxon>Viridiplantae</taxon>
        <taxon>Chlorophyta</taxon>
        <taxon>core chlorophytes</taxon>
        <taxon>Trebouxiophyceae</taxon>
        <taxon>Trebouxiophyceae incertae sedis</taxon>
        <taxon>Coccomyxaceae</taxon>
        <taxon>Coccomyxa</taxon>
    </lineage>
</organism>
<reference evidence="4 5" key="1">
    <citation type="journal article" date="2024" name="Nat. Commun.">
        <title>Phylogenomics reveals the evolutionary origins of lichenization in chlorophyte algae.</title>
        <authorList>
            <person name="Puginier C."/>
            <person name="Libourel C."/>
            <person name="Otte J."/>
            <person name="Skaloud P."/>
            <person name="Haon M."/>
            <person name="Grisel S."/>
            <person name="Petersen M."/>
            <person name="Berrin J.G."/>
            <person name="Delaux P.M."/>
            <person name="Dal Grande F."/>
            <person name="Keller J."/>
        </authorList>
    </citation>
    <scope>NUCLEOTIDE SEQUENCE [LARGE SCALE GENOMIC DNA]</scope>
    <source>
        <strain evidence="4 5">SAG 216-7</strain>
    </source>
</reference>
<name>A0ABR2YQA5_9CHLO</name>
<feature type="transmembrane region" description="Helical" evidence="2">
    <location>
        <begin position="604"/>
        <end position="623"/>
    </location>
</feature>
<dbReference type="InterPro" id="IPR004307">
    <property type="entry name" value="TspO_MBR"/>
</dbReference>
<evidence type="ECO:0000313" key="4">
    <source>
        <dbReference type="EMBL" id="KAK9909101.1"/>
    </source>
</evidence>
<comment type="caution">
    <text evidence="4">The sequence shown here is derived from an EMBL/GenBank/DDBJ whole genome shotgun (WGS) entry which is preliminary data.</text>
</comment>
<dbReference type="InterPro" id="IPR004147">
    <property type="entry name" value="ABC1_dom"/>
</dbReference>
<feature type="compositionally biased region" description="Low complexity" evidence="1">
    <location>
        <begin position="655"/>
        <end position="664"/>
    </location>
</feature>
<dbReference type="PANTHER" id="PTHR43173">
    <property type="entry name" value="ABC1 FAMILY PROTEIN"/>
    <property type="match status" value="1"/>
</dbReference>
<gene>
    <name evidence="4" type="ORF">WJX75_007168</name>
</gene>
<dbReference type="PANTHER" id="PTHR43173:SF12">
    <property type="entry name" value="PROTEIN KINASE SUPERFAMILY PROTEIN"/>
    <property type="match status" value="1"/>
</dbReference>
<dbReference type="InterPro" id="IPR011009">
    <property type="entry name" value="Kinase-like_dom_sf"/>
</dbReference>
<feature type="transmembrane region" description="Helical" evidence="2">
    <location>
        <begin position="548"/>
        <end position="567"/>
    </location>
</feature>
<proteinExistence type="predicted"/>
<dbReference type="Pfam" id="PF03073">
    <property type="entry name" value="TspO_MBR"/>
    <property type="match status" value="1"/>
</dbReference>
<dbReference type="Proteomes" id="UP001491310">
    <property type="component" value="Unassembled WGS sequence"/>
</dbReference>
<evidence type="ECO:0000259" key="3">
    <source>
        <dbReference type="PROSITE" id="PS50011"/>
    </source>
</evidence>
<evidence type="ECO:0000313" key="5">
    <source>
        <dbReference type="Proteomes" id="UP001491310"/>
    </source>
</evidence>
<accession>A0ABR2YQA5</accession>
<keyword evidence="2" id="KW-0472">Membrane</keyword>
<keyword evidence="5" id="KW-1185">Reference proteome</keyword>
<dbReference type="InterPro" id="IPR000719">
    <property type="entry name" value="Prot_kinase_dom"/>
</dbReference>
<feature type="domain" description="Protein kinase" evidence="3">
    <location>
        <begin position="149"/>
        <end position="492"/>
    </location>
</feature>
<dbReference type="InterPro" id="IPR051130">
    <property type="entry name" value="Mito_struct-func_regulator"/>
</dbReference>
<dbReference type="Pfam" id="PF03109">
    <property type="entry name" value="ABC1"/>
    <property type="match status" value="1"/>
</dbReference>
<dbReference type="CDD" id="cd05121">
    <property type="entry name" value="ABC1_ADCK3-like"/>
    <property type="match status" value="1"/>
</dbReference>
<feature type="transmembrane region" description="Helical" evidence="2">
    <location>
        <begin position="523"/>
        <end position="542"/>
    </location>
</feature>